<sequence>MADGGTVDSNVKCTACTRWAWVNKLGMYQNTCLCGAPFGNQPPPDAGGGAAEGKGKGKGKGSRAEPTLVAQLTAMIAQRPSSAQAKAAHALLEATREETKKQEATVPATQQVTAAAAKVQRCQTAFDKAQAAKLKLTLELEKAGATLVGAAANLAQAERERVQLFRTLVPPDEPVVNPSTTIDLSALLSDQVVEDSAITINLGAEFSNEDGALDASVAEEIDKRKKAVLAALAHTPRASFSEAQGKLKEHREKLSEVRATISKKRRQGSPGPQQAQAPAAGDAAASAAGPAGGAAAAPTAATGAAGPGVAPGAGGGGGEGNDAVAGAVVPGAAT</sequence>
<feature type="compositionally biased region" description="Gly residues" evidence="1">
    <location>
        <begin position="305"/>
        <end position="320"/>
    </location>
</feature>
<feature type="region of interest" description="Disordered" evidence="1">
    <location>
        <begin position="260"/>
        <end position="334"/>
    </location>
</feature>
<keyword evidence="3" id="KW-1185">Reference proteome</keyword>
<evidence type="ECO:0000313" key="3">
    <source>
        <dbReference type="Proteomes" id="UP001189429"/>
    </source>
</evidence>
<feature type="compositionally biased region" description="Low complexity" evidence="1">
    <location>
        <begin position="321"/>
        <end position="334"/>
    </location>
</feature>
<dbReference type="EMBL" id="CAUYUJ010002038">
    <property type="protein sequence ID" value="CAK0798882.1"/>
    <property type="molecule type" value="Genomic_DNA"/>
</dbReference>
<feature type="non-terminal residue" evidence="2">
    <location>
        <position position="334"/>
    </location>
</feature>
<proteinExistence type="predicted"/>
<accession>A0ABN9PZU1</accession>
<gene>
    <name evidence="2" type="ORF">PCOR1329_LOCUS7525</name>
</gene>
<reference evidence="2" key="1">
    <citation type="submission" date="2023-10" db="EMBL/GenBank/DDBJ databases">
        <authorList>
            <person name="Chen Y."/>
            <person name="Shah S."/>
            <person name="Dougan E. K."/>
            <person name="Thang M."/>
            <person name="Chan C."/>
        </authorList>
    </citation>
    <scope>NUCLEOTIDE SEQUENCE [LARGE SCALE GENOMIC DNA]</scope>
</reference>
<organism evidence="2 3">
    <name type="scientific">Prorocentrum cordatum</name>
    <dbReference type="NCBI Taxonomy" id="2364126"/>
    <lineage>
        <taxon>Eukaryota</taxon>
        <taxon>Sar</taxon>
        <taxon>Alveolata</taxon>
        <taxon>Dinophyceae</taxon>
        <taxon>Prorocentrales</taxon>
        <taxon>Prorocentraceae</taxon>
        <taxon>Prorocentrum</taxon>
    </lineage>
</organism>
<comment type="caution">
    <text evidence="2">The sequence shown here is derived from an EMBL/GenBank/DDBJ whole genome shotgun (WGS) entry which is preliminary data.</text>
</comment>
<dbReference type="Proteomes" id="UP001189429">
    <property type="component" value="Unassembled WGS sequence"/>
</dbReference>
<name>A0ABN9PZU1_9DINO</name>
<evidence type="ECO:0000256" key="1">
    <source>
        <dbReference type="SAM" id="MobiDB-lite"/>
    </source>
</evidence>
<evidence type="ECO:0000313" key="2">
    <source>
        <dbReference type="EMBL" id="CAK0798882.1"/>
    </source>
</evidence>
<feature type="compositionally biased region" description="Low complexity" evidence="1">
    <location>
        <begin position="268"/>
        <end position="304"/>
    </location>
</feature>
<protein>
    <submittedName>
        <fullName evidence="2">Uncharacterized protein</fullName>
    </submittedName>
</protein>
<feature type="region of interest" description="Disordered" evidence="1">
    <location>
        <begin position="45"/>
        <end position="64"/>
    </location>
</feature>